<name>C6E2N0_GEOSM</name>
<dbReference type="SMART" id="SM00028">
    <property type="entry name" value="TPR"/>
    <property type="match status" value="5"/>
</dbReference>
<dbReference type="KEGG" id="gem:GM21_2961"/>
<evidence type="ECO:0000256" key="1">
    <source>
        <dbReference type="ARBA" id="ARBA00022737"/>
    </source>
</evidence>
<dbReference type="InterPro" id="IPR019734">
    <property type="entry name" value="TPR_rpt"/>
</dbReference>
<organism evidence="5">
    <name type="scientific">Geobacter sp. (strain M21)</name>
    <dbReference type="NCBI Taxonomy" id="443144"/>
    <lineage>
        <taxon>Bacteria</taxon>
        <taxon>Pseudomonadati</taxon>
        <taxon>Thermodesulfobacteriota</taxon>
        <taxon>Desulfuromonadia</taxon>
        <taxon>Geobacterales</taxon>
        <taxon>Geobacteraceae</taxon>
        <taxon>Geobacter</taxon>
    </lineage>
</organism>
<reference evidence="5" key="1">
    <citation type="submission" date="2009-07" db="EMBL/GenBank/DDBJ databases">
        <title>Complete sequence of Geobacter sp. M21.</title>
        <authorList>
            <consortium name="US DOE Joint Genome Institute"/>
            <person name="Lucas S."/>
            <person name="Copeland A."/>
            <person name="Lapidus A."/>
            <person name="Glavina del Rio T."/>
            <person name="Dalin E."/>
            <person name="Tice H."/>
            <person name="Bruce D."/>
            <person name="Goodwin L."/>
            <person name="Pitluck S."/>
            <person name="Saunders E."/>
            <person name="Brettin T."/>
            <person name="Detter J.C."/>
            <person name="Han C."/>
            <person name="Larimer F."/>
            <person name="Land M."/>
            <person name="Hauser L."/>
            <person name="Kyrpides N."/>
            <person name="Ovchinnikova G."/>
            <person name="Lovley D."/>
        </authorList>
    </citation>
    <scope>NUCLEOTIDE SEQUENCE [LARGE SCALE GENOMIC DNA]</scope>
    <source>
        <strain evidence="5">M21</strain>
    </source>
</reference>
<gene>
    <name evidence="5" type="ordered locus">GM21_2961</name>
</gene>
<dbReference type="HOGENOM" id="CLU_367920_0_0_7"/>
<dbReference type="EMBL" id="CP001661">
    <property type="protein sequence ID" value="ACT18990.1"/>
    <property type="molecule type" value="Genomic_DNA"/>
</dbReference>
<keyword evidence="2 3" id="KW-0802">TPR repeat</keyword>
<dbReference type="PANTHER" id="PTHR45586">
    <property type="entry name" value="TPR REPEAT-CONTAINING PROTEIN PA4667"/>
    <property type="match status" value="1"/>
</dbReference>
<accession>C6E2N0</accession>
<dbReference type="PANTHER" id="PTHR45586:SF1">
    <property type="entry name" value="LIPOPOLYSACCHARIDE ASSEMBLY PROTEIN B"/>
    <property type="match status" value="1"/>
</dbReference>
<dbReference type="Gene3D" id="1.25.40.10">
    <property type="entry name" value="Tetratricopeptide repeat domain"/>
    <property type="match status" value="3"/>
</dbReference>
<dbReference type="InterPro" id="IPR011990">
    <property type="entry name" value="TPR-like_helical_dom_sf"/>
</dbReference>
<sequence length="635" mass="69746">MATKKEKILESAQRFVLKGQIDKAIKDYQQVVALDPSDVRYRQRLAELLVRDRRKEEAIQEYEFIGKHYAENSYFLKAIAIYKQIQRLSPGNTAIALTVASLNHQQGLIGNALAEYGQVAAQFEKEGALKEALKVVEKMLGVDAEHCATRLKHAELLFATGAEDDSYVALEQLAASLRARGHSADADVVVFRLQQLFPDKPKESSAATQKDAATPGALEAFDSGDDIPGVDADAPAPWESGGEGDATEELPDPFDRPLPAVDAEPVPPVEAWEPESAVAAAPHADEAPALASWEEEIELDLDDDLPLENAPEASSDFQAASPAPPAAPLEAMQPALQPEAQDGVDLQLDFSLELDFDEVVQSLEEEPLDQEATPVVELDADAAAFELSLPQEPGADLPWEEQPEADEAGELPEADGLTEAEELPELEDIPEPEHLAEAEELPQELLPELLEMQDWGASPEAPQDEEPARKDAAAPGLSQRLRDWEEIYPESEDVPEAELDIEELESHYDLGIGYKEMGMYGGAIKEFDIAARNPHRRLDCLTLQAICYREKGEADRAEDLLRRGLSLEVISQPERICIAYELAVLLEDSGTPDEAIELYREVVRANPGYHDASRRLSALSGEEHLDIIELELEEG</sequence>
<feature type="region of interest" description="Disordered" evidence="4">
    <location>
        <begin position="306"/>
        <end position="329"/>
    </location>
</feature>
<evidence type="ECO:0000313" key="5">
    <source>
        <dbReference type="EMBL" id="ACT18990.1"/>
    </source>
</evidence>
<protein>
    <submittedName>
        <fullName evidence="5">Tetratricopeptide domain protein</fullName>
    </submittedName>
</protein>
<dbReference type="STRING" id="443144.GM21_2961"/>
<feature type="repeat" description="TPR" evidence="3">
    <location>
        <begin position="5"/>
        <end position="38"/>
    </location>
</feature>
<dbReference type="SUPFAM" id="SSF48452">
    <property type="entry name" value="TPR-like"/>
    <property type="match status" value="2"/>
</dbReference>
<dbReference type="eggNOG" id="COG0457">
    <property type="taxonomic scope" value="Bacteria"/>
</dbReference>
<proteinExistence type="predicted"/>
<dbReference type="Pfam" id="PF13432">
    <property type="entry name" value="TPR_16"/>
    <property type="match status" value="2"/>
</dbReference>
<evidence type="ECO:0000256" key="2">
    <source>
        <dbReference type="ARBA" id="ARBA00022803"/>
    </source>
</evidence>
<feature type="region of interest" description="Disordered" evidence="4">
    <location>
        <begin position="389"/>
        <end position="410"/>
    </location>
</feature>
<dbReference type="InterPro" id="IPR051012">
    <property type="entry name" value="CellSynth/LPSAsmb/PSIAsmb"/>
</dbReference>
<keyword evidence="1" id="KW-0677">Repeat</keyword>
<dbReference type="AlphaFoldDB" id="C6E2N0"/>
<dbReference type="OrthoDB" id="5482461at2"/>
<dbReference type="PROSITE" id="PS50005">
    <property type="entry name" value="TPR"/>
    <property type="match status" value="1"/>
</dbReference>
<evidence type="ECO:0000256" key="4">
    <source>
        <dbReference type="SAM" id="MobiDB-lite"/>
    </source>
</evidence>
<feature type="region of interest" description="Disordered" evidence="4">
    <location>
        <begin position="200"/>
        <end position="265"/>
    </location>
</feature>
<feature type="region of interest" description="Disordered" evidence="4">
    <location>
        <begin position="457"/>
        <end position="476"/>
    </location>
</feature>
<feature type="compositionally biased region" description="Acidic residues" evidence="4">
    <location>
        <begin position="398"/>
        <end position="410"/>
    </location>
</feature>
<evidence type="ECO:0000256" key="3">
    <source>
        <dbReference type="PROSITE-ProRule" id="PRU00339"/>
    </source>
</evidence>